<reference evidence="2 3" key="1">
    <citation type="submission" date="2015-07" db="EMBL/GenBank/DDBJ databases">
        <title>The genome of Habropoda laboriosa.</title>
        <authorList>
            <person name="Pan H."/>
            <person name="Kapheim K."/>
        </authorList>
    </citation>
    <scope>NUCLEOTIDE SEQUENCE [LARGE SCALE GENOMIC DNA]</scope>
    <source>
        <strain evidence="2">0110345459</strain>
    </source>
</reference>
<evidence type="ECO:0000256" key="1">
    <source>
        <dbReference type="SAM" id="MobiDB-lite"/>
    </source>
</evidence>
<organism evidence="2 3">
    <name type="scientific">Habropoda laboriosa</name>
    <dbReference type="NCBI Taxonomy" id="597456"/>
    <lineage>
        <taxon>Eukaryota</taxon>
        <taxon>Metazoa</taxon>
        <taxon>Ecdysozoa</taxon>
        <taxon>Arthropoda</taxon>
        <taxon>Hexapoda</taxon>
        <taxon>Insecta</taxon>
        <taxon>Pterygota</taxon>
        <taxon>Neoptera</taxon>
        <taxon>Endopterygota</taxon>
        <taxon>Hymenoptera</taxon>
        <taxon>Apocrita</taxon>
        <taxon>Aculeata</taxon>
        <taxon>Apoidea</taxon>
        <taxon>Anthophila</taxon>
        <taxon>Apidae</taxon>
        <taxon>Habropoda</taxon>
    </lineage>
</organism>
<evidence type="ECO:0000313" key="2">
    <source>
        <dbReference type="EMBL" id="KOC59757.1"/>
    </source>
</evidence>
<dbReference type="AlphaFoldDB" id="A0A0L7QMB0"/>
<sequence length="50" mass="5659">LNFSFRRSKSRSVDHGSTAPLGWDLDSSKNKVEGRFESVDEFTKGECFFG</sequence>
<dbReference type="STRING" id="597456.A0A0L7QMB0"/>
<protein>
    <submittedName>
        <fullName evidence="2">Uncharacterized protein</fullName>
    </submittedName>
</protein>
<name>A0A0L7QMB0_9HYME</name>
<feature type="non-terminal residue" evidence="2">
    <location>
        <position position="1"/>
    </location>
</feature>
<keyword evidence="3" id="KW-1185">Reference proteome</keyword>
<gene>
    <name evidence="2" type="ORF">WH47_09738</name>
</gene>
<accession>A0A0L7QMB0</accession>
<feature type="compositionally biased region" description="Basic residues" evidence="1">
    <location>
        <begin position="1"/>
        <end position="10"/>
    </location>
</feature>
<feature type="region of interest" description="Disordered" evidence="1">
    <location>
        <begin position="1"/>
        <end position="27"/>
    </location>
</feature>
<proteinExistence type="predicted"/>
<dbReference type="Proteomes" id="UP000053825">
    <property type="component" value="Unassembled WGS sequence"/>
</dbReference>
<evidence type="ECO:0000313" key="3">
    <source>
        <dbReference type="Proteomes" id="UP000053825"/>
    </source>
</evidence>
<dbReference type="EMBL" id="KQ414894">
    <property type="protein sequence ID" value="KOC59757.1"/>
    <property type="molecule type" value="Genomic_DNA"/>
</dbReference>